<feature type="domain" description="2Fe-2S ferredoxin-type" evidence="2">
    <location>
        <begin position="286"/>
        <end position="368"/>
    </location>
</feature>
<dbReference type="InterPro" id="IPR001041">
    <property type="entry name" value="2Fe-2S_ferredoxin-type"/>
</dbReference>
<name>D4XNX7_ACIHA</name>
<dbReference type="InterPro" id="IPR012675">
    <property type="entry name" value="Beta-grasp_dom_sf"/>
</dbReference>
<feature type="domain" description="FAD-binding FR-type" evidence="3">
    <location>
        <begin position="50"/>
        <end position="150"/>
    </location>
</feature>
<dbReference type="PROSITE" id="PS51384">
    <property type="entry name" value="FAD_FR"/>
    <property type="match status" value="1"/>
</dbReference>
<organism evidence="4 5">
    <name type="scientific">Acinetobacter haemolyticus ATCC 19194</name>
    <dbReference type="NCBI Taxonomy" id="707232"/>
    <lineage>
        <taxon>Bacteria</taxon>
        <taxon>Pseudomonadati</taxon>
        <taxon>Pseudomonadota</taxon>
        <taxon>Gammaproteobacteria</taxon>
        <taxon>Moraxellales</taxon>
        <taxon>Moraxellaceae</taxon>
        <taxon>Acinetobacter</taxon>
    </lineage>
</organism>
<dbReference type="InterPro" id="IPR036010">
    <property type="entry name" value="2Fe-2S_ferredoxin-like_sf"/>
</dbReference>
<dbReference type="InterPro" id="IPR017938">
    <property type="entry name" value="Riboflavin_synthase-like_b-brl"/>
</dbReference>
<reference evidence="5" key="1">
    <citation type="submission" date="2010-03" db="EMBL/GenBank/DDBJ databases">
        <title>Complete sequence of Mobiluncus curtisii ATCC 43063.</title>
        <authorList>
            <person name="Muzny D."/>
            <person name="Qin X."/>
            <person name="Deng J."/>
            <person name="Jiang H."/>
            <person name="Liu Y."/>
            <person name="Qu J."/>
            <person name="Song X.-Z."/>
            <person name="Zhang L."/>
            <person name="Thornton R."/>
            <person name="Coyle M."/>
            <person name="Francisco L."/>
            <person name="Jackson L."/>
            <person name="Javaid M."/>
            <person name="Korchina V."/>
            <person name="Kovar C."/>
            <person name="Mata R."/>
            <person name="Mathew T."/>
            <person name="Ngo R."/>
            <person name="Nguyen L."/>
            <person name="Nguyen N."/>
            <person name="Okwuonu G."/>
            <person name="Ongeri F."/>
            <person name="Pham C."/>
            <person name="Simmons D."/>
            <person name="Wilczek-Boney K."/>
            <person name="Hale W."/>
            <person name="Jakkamsetti A."/>
            <person name="Pham P."/>
            <person name="Ruth R."/>
            <person name="San Lucas F."/>
            <person name="Warren J."/>
            <person name="Zhang J."/>
            <person name="Zhao Z."/>
            <person name="Zhou C."/>
            <person name="Zhu D."/>
            <person name="Lee S."/>
            <person name="Bess C."/>
            <person name="Blankenburg K."/>
            <person name="Forbes L."/>
            <person name="Fu Q."/>
            <person name="Gubbala S."/>
            <person name="Hirani K."/>
            <person name="Jayaseelan J.C."/>
            <person name="Lara F."/>
            <person name="Munidasa M."/>
            <person name="Palculict T."/>
            <person name="Patil S."/>
            <person name="Pu L.-L."/>
            <person name="Saada N."/>
            <person name="Tang L."/>
            <person name="Weissenberger G."/>
            <person name="Zhu Y."/>
            <person name="Hemphill L."/>
            <person name="Shang Y."/>
            <person name="Youmans B."/>
            <person name="Ayvaz T."/>
            <person name="Ross M."/>
            <person name="Santibanez J."/>
            <person name="Aqrawi P."/>
            <person name="Gross S."/>
            <person name="Joshi V."/>
            <person name="Fowler G."/>
            <person name="Nazareth L."/>
            <person name="Reid J."/>
            <person name="Worley K."/>
            <person name="Petrosino J."/>
            <person name="Highlander S."/>
            <person name="Gibbs R."/>
            <person name="Gibbs R."/>
        </authorList>
    </citation>
    <scope>NUCLEOTIDE SEQUENCE [LARGE SCALE GENOMIC DNA]</scope>
    <source>
        <strain evidence="5">ATCC 19194</strain>
    </source>
</reference>
<dbReference type="Pfam" id="PF00111">
    <property type="entry name" value="Fer2"/>
    <property type="match status" value="1"/>
</dbReference>
<evidence type="ECO:0000259" key="3">
    <source>
        <dbReference type="PROSITE" id="PS51384"/>
    </source>
</evidence>
<evidence type="ECO:0000313" key="4">
    <source>
        <dbReference type="EMBL" id="EFF83092.1"/>
    </source>
</evidence>
<dbReference type="CDD" id="cd06216">
    <property type="entry name" value="FNR_iron_sulfur_binding_2"/>
    <property type="match status" value="1"/>
</dbReference>
<dbReference type="InterPro" id="IPR017927">
    <property type="entry name" value="FAD-bd_FR_type"/>
</dbReference>
<dbReference type="PROSITE" id="PS51085">
    <property type="entry name" value="2FE2S_FER_2"/>
    <property type="match status" value="1"/>
</dbReference>
<protein>
    <submittedName>
        <fullName evidence="4">Oxidoreductase NAD-binding domain protein</fullName>
    </submittedName>
</protein>
<dbReference type="Pfam" id="PF00970">
    <property type="entry name" value="FAD_binding_6"/>
    <property type="match status" value="1"/>
</dbReference>
<dbReference type="InterPro" id="IPR001709">
    <property type="entry name" value="Flavoprot_Pyr_Nucl_cyt_Rdtase"/>
</dbReference>
<evidence type="ECO:0000259" key="2">
    <source>
        <dbReference type="PROSITE" id="PS51085"/>
    </source>
</evidence>
<dbReference type="SUPFAM" id="SSF54292">
    <property type="entry name" value="2Fe-2S ferredoxin-like"/>
    <property type="match status" value="1"/>
</dbReference>
<dbReference type="Pfam" id="PF00175">
    <property type="entry name" value="NAD_binding_1"/>
    <property type="match status" value="1"/>
</dbReference>
<dbReference type="PRINTS" id="PR00371">
    <property type="entry name" value="FPNCR"/>
</dbReference>
<dbReference type="PANTHER" id="PTHR47354:SF3">
    <property type="entry name" value="OXIDOREDUCTASE-RELATED"/>
    <property type="match status" value="1"/>
</dbReference>
<dbReference type="InterPro" id="IPR050415">
    <property type="entry name" value="MRET"/>
</dbReference>
<dbReference type="PANTHER" id="PTHR47354">
    <property type="entry name" value="NADH OXIDOREDUCTASE HCR"/>
    <property type="match status" value="1"/>
</dbReference>
<dbReference type="PRINTS" id="PR00410">
    <property type="entry name" value="PHEHYDRXLASE"/>
</dbReference>
<dbReference type="Gene3D" id="3.10.20.30">
    <property type="match status" value="1"/>
</dbReference>
<evidence type="ECO:0000313" key="5">
    <source>
        <dbReference type="Proteomes" id="UP000003085"/>
    </source>
</evidence>
<dbReference type="CDD" id="cd00207">
    <property type="entry name" value="fer2"/>
    <property type="match status" value="1"/>
</dbReference>
<dbReference type="GO" id="GO:0016491">
    <property type="term" value="F:oxidoreductase activity"/>
    <property type="evidence" value="ECO:0007669"/>
    <property type="project" value="InterPro"/>
</dbReference>
<dbReference type="SUPFAM" id="SSF52343">
    <property type="entry name" value="Ferredoxin reductase-like, C-terminal NADP-linked domain"/>
    <property type="match status" value="1"/>
</dbReference>
<comment type="cofactor">
    <cofactor evidence="1">
        <name>[2Fe-2S] cluster</name>
        <dbReference type="ChEBI" id="CHEBI:190135"/>
    </cofactor>
</comment>
<dbReference type="InterPro" id="IPR008333">
    <property type="entry name" value="Cbr1-like_FAD-bd_dom"/>
</dbReference>
<dbReference type="EMBL" id="ADMT01000133">
    <property type="protein sequence ID" value="EFF83092.1"/>
    <property type="molecule type" value="Genomic_DNA"/>
</dbReference>
<dbReference type="GO" id="GO:0051536">
    <property type="term" value="F:iron-sulfur cluster binding"/>
    <property type="evidence" value="ECO:0007669"/>
    <property type="project" value="InterPro"/>
</dbReference>
<dbReference type="Gene3D" id="3.40.50.80">
    <property type="entry name" value="Nucleotide-binding domain of ferredoxin-NADP reductase (FNR) module"/>
    <property type="match status" value="1"/>
</dbReference>
<comment type="caution">
    <text evidence="4">The sequence shown here is derived from an EMBL/GenBank/DDBJ whole genome shotgun (WGS) entry which is preliminary data.</text>
</comment>
<dbReference type="Gene3D" id="2.40.30.10">
    <property type="entry name" value="Translation factors"/>
    <property type="match status" value="1"/>
</dbReference>
<sequence>MCIITTKQPEYLLMYAIEKRNSLFNSLANSVMNSHDANFWLQKINPLWSVNQPLAQIVKKQIVAKDTVSLILKCNRHVQRGMAGQHHPIMVEIAGRHYERTYSLMQVDAEHLCLTVKKVDQGLVSSWLVEKSRIGDIVRLGQPYGDMQQHIQSPNLLLLAAGSGITPMLSLIEALCQSKQLNTVNVQLMYWVKTYEDAAYAEYLKEVSENFANFSYQIFYTQEQDQRLNQNHVDQLTKLNQTTVYACGPSGFVATAETLFVNAAFIQTEAFSLSQFEHDATDTGFINVTLTQSNKTVAIPKGQSILASLEQQGIKPNHGCRMGICNKCACNKAQGATKNLLNGSANHEPSQLLKICVNSAQSDLVIDL</sequence>
<dbReference type="AlphaFoldDB" id="D4XNX7"/>
<accession>D4XNX7</accession>
<dbReference type="HOGENOM" id="CLU_003827_14_2_6"/>
<dbReference type="InterPro" id="IPR039261">
    <property type="entry name" value="FNR_nucleotide-bd"/>
</dbReference>
<evidence type="ECO:0000256" key="1">
    <source>
        <dbReference type="ARBA" id="ARBA00034078"/>
    </source>
</evidence>
<gene>
    <name evidence="4" type="ORF">HMP0015_1419</name>
</gene>
<dbReference type="InterPro" id="IPR001433">
    <property type="entry name" value="OxRdtase_FAD/NAD-bd"/>
</dbReference>
<dbReference type="SUPFAM" id="SSF63380">
    <property type="entry name" value="Riboflavin synthase domain-like"/>
    <property type="match status" value="1"/>
</dbReference>
<dbReference type="Proteomes" id="UP000003085">
    <property type="component" value="Unassembled WGS sequence"/>
</dbReference>
<proteinExistence type="predicted"/>